<evidence type="ECO:0000256" key="1">
    <source>
        <dbReference type="ARBA" id="ARBA00022729"/>
    </source>
</evidence>
<dbReference type="PANTHER" id="PTHR22939">
    <property type="entry name" value="SERINE PROTEASE FAMILY S1C HTRA-RELATED"/>
    <property type="match status" value="1"/>
</dbReference>
<evidence type="ECO:0000256" key="2">
    <source>
        <dbReference type="SAM" id="MobiDB-lite"/>
    </source>
</evidence>
<dbReference type="InterPro" id="IPR036034">
    <property type="entry name" value="PDZ_sf"/>
</dbReference>
<organism evidence="3 4">
    <name type="scientific">Gambusia affinis</name>
    <name type="common">Western mosquitofish</name>
    <name type="synonym">Heterandria affinis</name>
    <dbReference type="NCBI Taxonomy" id="33528"/>
    <lineage>
        <taxon>Eukaryota</taxon>
        <taxon>Metazoa</taxon>
        <taxon>Chordata</taxon>
        <taxon>Craniata</taxon>
        <taxon>Vertebrata</taxon>
        <taxon>Euteleostomi</taxon>
        <taxon>Actinopterygii</taxon>
        <taxon>Neopterygii</taxon>
        <taxon>Teleostei</taxon>
        <taxon>Neoteleostei</taxon>
        <taxon>Acanthomorphata</taxon>
        <taxon>Ovalentaria</taxon>
        <taxon>Atherinomorphae</taxon>
        <taxon>Cyprinodontiformes</taxon>
        <taxon>Poeciliidae</taxon>
        <taxon>Poeciliinae</taxon>
        <taxon>Gambusia</taxon>
    </lineage>
</organism>
<dbReference type="Proteomes" id="UP000250572">
    <property type="component" value="Unassembled WGS sequence"/>
</dbReference>
<proteinExistence type="predicted"/>
<dbReference type="GO" id="GO:0006508">
    <property type="term" value="P:proteolysis"/>
    <property type="evidence" value="ECO:0007669"/>
    <property type="project" value="TreeGrafter"/>
</dbReference>
<keyword evidence="4" id="KW-1185">Reference proteome</keyword>
<dbReference type="GO" id="GO:0004252">
    <property type="term" value="F:serine-type endopeptidase activity"/>
    <property type="evidence" value="ECO:0007669"/>
    <property type="project" value="TreeGrafter"/>
</dbReference>
<sequence>MRSSVHHEAAIKDVDQQMDVALIKTEPEDGDVTGTNTLKVTAGISFAIPADRIRQFLADSHNRNGEPEHRKKFLCVRMMEFTPSWSYQSAGMMDHDVIISINGKPVYTKQEVSEAVQGGAALSVRFLCLAASYERSMTADYSGLPGAPSEGINSLGIRPPVMSKIRSTNHQIPRPPRVSSFPTAVPVWPRQKRSTPKQPRKKEYSSV</sequence>
<evidence type="ECO:0000313" key="4">
    <source>
        <dbReference type="Proteomes" id="UP000250572"/>
    </source>
</evidence>
<dbReference type="SUPFAM" id="SSF50156">
    <property type="entry name" value="PDZ domain-like"/>
    <property type="match status" value="1"/>
</dbReference>
<dbReference type="AlphaFoldDB" id="A0A315VH06"/>
<feature type="compositionally biased region" description="Basic residues" evidence="2">
    <location>
        <begin position="190"/>
        <end position="200"/>
    </location>
</feature>
<feature type="non-terminal residue" evidence="3">
    <location>
        <position position="207"/>
    </location>
</feature>
<accession>A0A315VH06</accession>
<keyword evidence="1" id="KW-0732">Signal</keyword>
<name>A0A315VH06_GAMAF</name>
<feature type="region of interest" description="Disordered" evidence="2">
    <location>
        <begin position="167"/>
        <end position="207"/>
    </location>
</feature>
<comment type="caution">
    <text evidence="3">The sequence shown here is derived from an EMBL/GenBank/DDBJ whole genome shotgun (WGS) entry which is preliminary data.</text>
</comment>
<protein>
    <recommendedName>
        <fullName evidence="5">PDZ domain-containing protein</fullName>
    </recommendedName>
</protein>
<reference evidence="3 4" key="1">
    <citation type="journal article" date="2018" name="G3 (Bethesda)">
        <title>A High-Quality Reference Genome for the Invasive Mosquitofish Gambusia affinis Using a Chicago Library.</title>
        <authorList>
            <person name="Hoffberg S.L."/>
            <person name="Troendle N.J."/>
            <person name="Glenn T.C."/>
            <person name="Mahmud O."/>
            <person name="Louha S."/>
            <person name="Chalopin D."/>
            <person name="Bennetzen J.L."/>
            <person name="Mauricio R."/>
        </authorList>
    </citation>
    <scope>NUCLEOTIDE SEQUENCE [LARGE SCALE GENOMIC DNA]</scope>
    <source>
        <strain evidence="3">NE01/NJP1002.9</strain>
        <tissue evidence="3">Muscle</tissue>
    </source>
</reference>
<dbReference type="PANTHER" id="PTHR22939:SF13">
    <property type="entry name" value="SERINE PROTEASE HTRA1"/>
    <property type="match status" value="1"/>
</dbReference>
<dbReference type="GO" id="GO:0043065">
    <property type="term" value="P:positive regulation of apoptotic process"/>
    <property type="evidence" value="ECO:0007669"/>
    <property type="project" value="TreeGrafter"/>
</dbReference>
<dbReference type="GO" id="GO:0012501">
    <property type="term" value="P:programmed cell death"/>
    <property type="evidence" value="ECO:0007669"/>
    <property type="project" value="TreeGrafter"/>
</dbReference>
<dbReference type="EMBL" id="NHOQ01002301">
    <property type="protein sequence ID" value="PWA18412.1"/>
    <property type="molecule type" value="Genomic_DNA"/>
</dbReference>
<gene>
    <name evidence="3" type="ORF">CCH79_00009940</name>
</gene>
<evidence type="ECO:0008006" key="5">
    <source>
        <dbReference type="Google" id="ProtNLM"/>
    </source>
</evidence>
<evidence type="ECO:0000313" key="3">
    <source>
        <dbReference type="EMBL" id="PWA18412.1"/>
    </source>
</evidence>
<dbReference type="Gene3D" id="2.30.42.10">
    <property type="match status" value="1"/>
</dbReference>